<dbReference type="InterPro" id="IPR042007">
    <property type="entry name" value="Sortase_A"/>
</dbReference>
<protein>
    <submittedName>
        <fullName evidence="4">Sortase family protein</fullName>
    </submittedName>
</protein>
<dbReference type="CDD" id="cd06165">
    <property type="entry name" value="Sortase_A"/>
    <property type="match status" value="1"/>
</dbReference>
<dbReference type="RefSeq" id="WP_036096520.1">
    <property type="nucleotide sequence ID" value="NZ_AODF01000007.1"/>
</dbReference>
<dbReference type="EMBL" id="AODF01000007">
    <property type="protein sequence ID" value="EUJ33140.1"/>
    <property type="molecule type" value="Genomic_DNA"/>
</dbReference>
<dbReference type="InterPro" id="IPR005754">
    <property type="entry name" value="Sortase"/>
</dbReference>
<dbReference type="SUPFAM" id="SSF63817">
    <property type="entry name" value="Sortase"/>
    <property type="match status" value="1"/>
</dbReference>
<evidence type="ECO:0000256" key="2">
    <source>
        <dbReference type="ARBA" id="ARBA00022801"/>
    </source>
</evidence>
<sequence length="179" mass="20075">MEKRKKKRGLFFWSQMAFIVAALVIAGIVVTENFLAKRDAQQVQKVEIPETLVAEASKQDFKQADLVDRPSIKNLREFQNSNAYQKILKKTAGVIEIPSLNLQLPIFLGTTDQNLKVGATTFREDQELGEGNYVLLGHNMGVAGILFSDLNQLELNDEIQVTVAKKDGVTKKRKLQSDK</sequence>
<evidence type="ECO:0000256" key="1">
    <source>
        <dbReference type="ARBA" id="ARBA00022670"/>
    </source>
</evidence>
<gene>
    <name evidence="4" type="ORF">MFLO_04335</name>
</gene>
<accession>A0ABN0RGS9</accession>
<keyword evidence="1" id="KW-0645">Protease</keyword>
<reference evidence="4 5" key="1">
    <citation type="journal article" date="2014" name="Int. J. Syst. Evol. Microbiol.">
        <title>Listeria floridensis sp. nov., Listeria aquatica sp. nov., Listeria cornellensis sp. nov., Listeria riparia sp. nov. and Listeria grandensis sp. nov., from agricultural and natural environments.</title>
        <authorList>
            <person name="den Bakker H.C."/>
            <person name="Warchocki S."/>
            <person name="Wright E.M."/>
            <person name="Allred A.F."/>
            <person name="Ahlstrom C."/>
            <person name="Manuel C.S."/>
            <person name="Stasiewicz M.J."/>
            <person name="Burrell A."/>
            <person name="Roof S."/>
            <person name="Strawn L."/>
            <person name="Fortes E.D."/>
            <person name="Nightingale K.K."/>
            <person name="Kephart D."/>
            <person name="Wiedmann M."/>
        </authorList>
    </citation>
    <scope>NUCLEOTIDE SEQUENCE [LARGE SCALE GENOMIC DNA]</scope>
    <source>
        <strain evidence="4 5">FSL S10-1187</strain>
    </source>
</reference>
<organism evidence="4 5">
    <name type="scientific">Listeria floridensis FSL S10-1187</name>
    <dbReference type="NCBI Taxonomy" id="1265817"/>
    <lineage>
        <taxon>Bacteria</taxon>
        <taxon>Bacillati</taxon>
        <taxon>Bacillota</taxon>
        <taxon>Bacilli</taxon>
        <taxon>Bacillales</taxon>
        <taxon>Listeriaceae</taxon>
        <taxon>Listeria</taxon>
    </lineage>
</organism>
<proteinExistence type="predicted"/>
<evidence type="ECO:0000313" key="5">
    <source>
        <dbReference type="Proteomes" id="UP000019249"/>
    </source>
</evidence>
<dbReference type="Gene3D" id="2.40.260.10">
    <property type="entry name" value="Sortase"/>
    <property type="match status" value="1"/>
</dbReference>
<dbReference type="InterPro" id="IPR023365">
    <property type="entry name" value="Sortase_dom-sf"/>
</dbReference>
<dbReference type="Pfam" id="PF04203">
    <property type="entry name" value="Sortase"/>
    <property type="match status" value="1"/>
</dbReference>
<keyword evidence="3" id="KW-0788">Thiol protease</keyword>
<evidence type="ECO:0000313" key="4">
    <source>
        <dbReference type="EMBL" id="EUJ33140.1"/>
    </source>
</evidence>
<comment type="caution">
    <text evidence="4">The sequence shown here is derived from an EMBL/GenBank/DDBJ whole genome shotgun (WGS) entry which is preliminary data.</text>
</comment>
<evidence type="ECO:0000256" key="3">
    <source>
        <dbReference type="ARBA" id="ARBA00022807"/>
    </source>
</evidence>
<keyword evidence="5" id="KW-1185">Reference proteome</keyword>
<keyword evidence="2" id="KW-0378">Hydrolase</keyword>
<name>A0ABN0RGS9_9LIST</name>
<dbReference type="Proteomes" id="UP000019249">
    <property type="component" value="Unassembled WGS sequence"/>
</dbReference>